<dbReference type="Proteomes" id="UP000316030">
    <property type="component" value="Unassembled WGS sequence"/>
</dbReference>
<dbReference type="Pfam" id="PF01103">
    <property type="entry name" value="Omp85"/>
    <property type="match status" value="1"/>
</dbReference>
<dbReference type="AlphaFoldDB" id="A0A521BVK1"/>
<dbReference type="InterPro" id="IPR010827">
    <property type="entry name" value="BamA/TamA_POTRA"/>
</dbReference>
<dbReference type="Gene3D" id="2.40.160.50">
    <property type="entry name" value="membrane protein fhac: a member of the omp85/tpsb transporter family"/>
    <property type="match status" value="1"/>
</dbReference>
<keyword evidence="2 8" id="KW-1134">Transmembrane beta strand</keyword>
<dbReference type="InterPro" id="IPR000184">
    <property type="entry name" value="Bac_surfAg_D15"/>
</dbReference>
<evidence type="ECO:0000256" key="3">
    <source>
        <dbReference type="ARBA" id="ARBA00022692"/>
    </source>
</evidence>
<dbReference type="HAMAP" id="MF_01430">
    <property type="entry name" value="OM_assembly_BamA"/>
    <property type="match status" value="1"/>
</dbReference>
<keyword evidence="4 8" id="KW-0732">Signal</keyword>
<comment type="subunit">
    <text evidence="8">Part of the Bam complex.</text>
</comment>
<gene>
    <name evidence="8" type="primary">bamA</name>
    <name evidence="11" type="ORF">SAMN06265173_104168</name>
</gene>
<dbReference type="InterPro" id="IPR034746">
    <property type="entry name" value="POTRA"/>
</dbReference>
<evidence type="ECO:0000256" key="1">
    <source>
        <dbReference type="ARBA" id="ARBA00004370"/>
    </source>
</evidence>
<feature type="domain" description="POTRA" evidence="10">
    <location>
        <begin position="121"/>
        <end position="198"/>
    </location>
</feature>
<dbReference type="Gene3D" id="3.10.20.310">
    <property type="entry name" value="membrane protein fhac"/>
    <property type="match status" value="5"/>
</dbReference>
<evidence type="ECO:0000256" key="6">
    <source>
        <dbReference type="ARBA" id="ARBA00023136"/>
    </source>
</evidence>
<evidence type="ECO:0000313" key="12">
    <source>
        <dbReference type="Proteomes" id="UP000316030"/>
    </source>
</evidence>
<name>A0A521BVK1_9RHOB</name>
<comment type="function">
    <text evidence="8">Part of the outer membrane protein assembly complex, which is involved in assembly and insertion of beta-barrel proteins into the outer membrane.</text>
</comment>
<evidence type="ECO:0000256" key="8">
    <source>
        <dbReference type="HAMAP-Rule" id="MF_01430"/>
    </source>
</evidence>
<keyword evidence="3 8" id="KW-0812">Transmembrane</keyword>
<comment type="similarity">
    <text evidence="8">Belongs to the BamA family.</text>
</comment>
<dbReference type="PIRSF" id="PIRSF006076">
    <property type="entry name" value="OM_assembly_OMP85"/>
    <property type="match status" value="1"/>
</dbReference>
<evidence type="ECO:0000313" key="11">
    <source>
        <dbReference type="EMBL" id="SMO51199.1"/>
    </source>
</evidence>
<reference evidence="11 12" key="1">
    <citation type="submission" date="2017-05" db="EMBL/GenBank/DDBJ databases">
        <authorList>
            <person name="Varghese N."/>
            <person name="Submissions S."/>
        </authorList>
    </citation>
    <scope>NUCLEOTIDE SEQUENCE [LARGE SCALE GENOMIC DNA]</scope>
    <source>
        <strain evidence="11 12">DSM 29506</strain>
    </source>
</reference>
<dbReference type="EMBL" id="FXTO01000004">
    <property type="protein sequence ID" value="SMO51199.1"/>
    <property type="molecule type" value="Genomic_DNA"/>
</dbReference>
<evidence type="ECO:0000256" key="9">
    <source>
        <dbReference type="NCBIfam" id="TIGR03303"/>
    </source>
</evidence>
<keyword evidence="5 8" id="KW-0677">Repeat</keyword>
<dbReference type="GO" id="GO:0051205">
    <property type="term" value="P:protein insertion into membrane"/>
    <property type="evidence" value="ECO:0007669"/>
    <property type="project" value="UniProtKB-UniRule"/>
</dbReference>
<proteinExistence type="inferred from homology"/>
<dbReference type="PROSITE" id="PS51779">
    <property type="entry name" value="POTRA"/>
    <property type="match status" value="3"/>
</dbReference>
<keyword evidence="7 8" id="KW-0998">Cell outer membrane</keyword>
<sequence>MSDWVNRMTNSTGGRRLCRAENYVQLRRFGVVFFLLFAMAFAALPQHASAQSYRFTSVQIEGNQRIGGDAILTYAGIARGKTVSAAELNDAYQRIVGSGLFEKVEITPRGNTLVIAVREYPTINRISVEGNRRLKDDALTALIESKPRRVFSPSVAEADAAIIAAAYNQEGRLSAKVTPRIIRRSDNRVDVIFEVFEGGVIEIERLSFVGNEQFSDGRLRRVLSTKQAGLLRSLIRADTYIPDRIEFDKQVLRDFYLSRGYVDMRITGVNAELTEERDAYFLVVNVQEGQQFKFGNITTTSEINDADAEEFQAALKIKSGVVYSPSLVENSIARMERLALKKGLNFVRIEPRITRNERDLTLDVEFVLSRGQRVFVERIDIEGNTTTQDRVIRRQFRIVEGDPFNPREIRQSAERIRALGFFEKADVQAREGSSPDQVIVDVDVIEKPTGSLSFGGSYSTNGGFGLLMNLKEDNFLGRGQKLSLSMSGASDNAIYGLRFTEPAFLGRDVQFDFDISYRETESNYANYDTNIASFSPGFTFPLSDNGRLGLYYAARWGEMKAADGATTGGIVDSEIAQAGLWSSSVGYKYTFDSRRTGLNPNAGWLFEFGQELAGLGGDSEFVKTTAKAVAQTKVMHEEVTLRASLEAGMLNYSGTTTGRSIDRFQIGSGIMRGFEPDGIGPREYDSGTGVNDSLGGDMFAVARLEAEFPLGLPEEYGVTGGLFYDIGSVWGLSNSGAATGSVLYEDFSARHVIGMTIFWTTPIGPLRFNFSKALRKEDFDQEQTFNVSIATTF</sequence>
<comment type="subcellular location">
    <subcellularLocation>
        <location evidence="8">Cell outer membrane</location>
    </subcellularLocation>
    <subcellularLocation>
        <location evidence="1">Membrane</location>
    </subcellularLocation>
</comment>
<evidence type="ECO:0000259" key="10">
    <source>
        <dbReference type="PROSITE" id="PS51779"/>
    </source>
</evidence>
<evidence type="ECO:0000256" key="7">
    <source>
        <dbReference type="ARBA" id="ARBA00023237"/>
    </source>
</evidence>
<feature type="domain" description="POTRA" evidence="10">
    <location>
        <begin position="374"/>
        <end position="447"/>
    </location>
</feature>
<protein>
    <recommendedName>
        <fullName evidence="8 9">Outer membrane protein assembly factor BamA</fullName>
    </recommendedName>
</protein>
<dbReference type="NCBIfam" id="TIGR03303">
    <property type="entry name" value="OM_YaeT"/>
    <property type="match status" value="1"/>
</dbReference>
<dbReference type="GO" id="GO:0043165">
    <property type="term" value="P:Gram-negative-bacterium-type cell outer membrane assembly"/>
    <property type="evidence" value="ECO:0007669"/>
    <property type="project" value="UniProtKB-UniRule"/>
</dbReference>
<keyword evidence="6 8" id="KW-0472">Membrane</keyword>
<feature type="domain" description="POTRA" evidence="10">
    <location>
        <begin position="53"/>
        <end position="120"/>
    </location>
</feature>
<dbReference type="PANTHER" id="PTHR12815">
    <property type="entry name" value="SORTING AND ASSEMBLY MACHINERY SAMM50 PROTEIN FAMILY MEMBER"/>
    <property type="match status" value="1"/>
</dbReference>
<organism evidence="11 12">
    <name type="scientific">Thalassovita litoralis</name>
    <dbReference type="NCBI Taxonomy" id="1010611"/>
    <lineage>
        <taxon>Bacteria</taxon>
        <taxon>Pseudomonadati</taxon>
        <taxon>Pseudomonadota</taxon>
        <taxon>Alphaproteobacteria</taxon>
        <taxon>Rhodobacterales</taxon>
        <taxon>Roseobacteraceae</taxon>
        <taxon>Thalassovita</taxon>
    </lineage>
</organism>
<evidence type="ECO:0000256" key="2">
    <source>
        <dbReference type="ARBA" id="ARBA00022452"/>
    </source>
</evidence>
<dbReference type="PANTHER" id="PTHR12815:SF23">
    <property type="entry name" value="OUTER MEMBRANE PROTEIN ASSEMBLY FACTOR BAMA"/>
    <property type="match status" value="1"/>
</dbReference>
<dbReference type="Pfam" id="PF07244">
    <property type="entry name" value="POTRA"/>
    <property type="match status" value="4"/>
</dbReference>
<dbReference type="GO" id="GO:0009279">
    <property type="term" value="C:cell outer membrane"/>
    <property type="evidence" value="ECO:0007669"/>
    <property type="project" value="UniProtKB-SubCell"/>
</dbReference>
<keyword evidence="12" id="KW-1185">Reference proteome</keyword>
<dbReference type="InterPro" id="IPR039910">
    <property type="entry name" value="D15-like"/>
</dbReference>
<accession>A0A521BVK1</accession>
<dbReference type="InterPro" id="IPR023707">
    <property type="entry name" value="OM_assembly_BamA"/>
</dbReference>
<evidence type="ECO:0000256" key="5">
    <source>
        <dbReference type="ARBA" id="ARBA00022737"/>
    </source>
</evidence>
<evidence type="ECO:0000256" key="4">
    <source>
        <dbReference type="ARBA" id="ARBA00022729"/>
    </source>
</evidence>